<dbReference type="Proteomes" id="UP000198534">
    <property type="component" value="Unassembled WGS sequence"/>
</dbReference>
<reference evidence="1 2" key="1">
    <citation type="submission" date="2016-10" db="EMBL/GenBank/DDBJ databases">
        <authorList>
            <person name="de Groot N.N."/>
        </authorList>
    </citation>
    <scope>NUCLEOTIDE SEQUENCE [LARGE SCALE GENOMIC DNA]</scope>
    <source>
        <strain evidence="1 2">DSM 45610</strain>
    </source>
</reference>
<proteinExistence type="predicted"/>
<dbReference type="EMBL" id="FNNQ01000004">
    <property type="protein sequence ID" value="SDW57081.1"/>
    <property type="molecule type" value="Genomic_DNA"/>
</dbReference>
<sequence length="89" mass="10572">MIRLAIDLELAEVLMKYVDNHRILNLKLIFVDNSSEREIKSDHISRIKVPSDRIVEGIYELMLYYPIIIIEVEDIIESEVKHKKHLLEE</sequence>
<name>A0A1H2ULW1_9BACL</name>
<dbReference type="RefSeq" id="WP_091737496.1">
    <property type="nucleotide sequence ID" value="NZ_FNNQ01000004.1"/>
</dbReference>
<evidence type="ECO:0000313" key="2">
    <source>
        <dbReference type="Proteomes" id="UP000198534"/>
    </source>
</evidence>
<evidence type="ECO:0000313" key="1">
    <source>
        <dbReference type="EMBL" id="SDW57081.1"/>
    </source>
</evidence>
<dbReference type="AlphaFoldDB" id="A0A1H2ULW1"/>
<gene>
    <name evidence="1" type="ORF">SAMN05444487_104148</name>
</gene>
<organism evidence="1 2">
    <name type="scientific">Marininema mesophilum</name>
    <dbReference type="NCBI Taxonomy" id="1048340"/>
    <lineage>
        <taxon>Bacteria</taxon>
        <taxon>Bacillati</taxon>
        <taxon>Bacillota</taxon>
        <taxon>Bacilli</taxon>
        <taxon>Bacillales</taxon>
        <taxon>Thermoactinomycetaceae</taxon>
        <taxon>Marininema</taxon>
    </lineage>
</organism>
<keyword evidence="2" id="KW-1185">Reference proteome</keyword>
<accession>A0A1H2ULW1</accession>
<protein>
    <submittedName>
        <fullName evidence="1">Uncharacterized protein</fullName>
    </submittedName>
</protein>
<dbReference type="STRING" id="1048340.SAMN05444487_104148"/>